<dbReference type="InterPro" id="IPR007627">
    <property type="entry name" value="RNA_pol_sigma70_r2"/>
</dbReference>
<dbReference type="NCBIfam" id="TIGR02937">
    <property type="entry name" value="sigma70-ECF"/>
    <property type="match status" value="1"/>
</dbReference>
<gene>
    <name evidence="7" type="ORF">L0U88_04665</name>
</gene>
<dbReference type="Pfam" id="PF04542">
    <property type="entry name" value="Sigma70_r2"/>
    <property type="match status" value="1"/>
</dbReference>
<sequence length="167" mass="19228">MSRQFSDLFDQLYRDYAPMVKQVCTGFLNGDRALAEDLAHDVFINVWNALSKFRGEANYKTWIYRITVNSCLQYLRKPGMKAGLAPEQLENIRDQDTEATAKGKEQVSELYRAIGQLEEVDRLIIMMVLDELEYDQIASVMGISEATLRVKIHRIKQRIKKILSHAG</sequence>
<dbReference type="PANTHER" id="PTHR43133">
    <property type="entry name" value="RNA POLYMERASE ECF-TYPE SIGMA FACTO"/>
    <property type="match status" value="1"/>
</dbReference>
<evidence type="ECO:0000313" key="8">
    <source>
        <dbReference type="Proteomes" id="UP001200145"/>
    </source>
</evidence>
<proteinExistence type="inferred from homology"/>
<feature type="domain" description="RNA polymerase sigma-70 region 2" evidence="5">
    <location>
        <begin position="12"/>
        <end position="77"/>
    </location>
</feature>
<name>A0ABS9BDX1_9BACT</name>
<dbReference type="SUPFAM" id="SSF88946">
    <property type="entry name" value="Sigma2 domain of RNA polymerase sigma factors"/>
    <property type="match status" value="1"/>
</dbReference>
<evidence type="ECO:0000256" key="3">
    <source>
        <dbReference type="ARBA" id="ARBA00023082"/>
    </source>
</evidence>
<dbReference type="SUPFAM" id="SSF88659">
    <property type="entry name" value="Sigma3 and sigma4 domains of RNA polymerase sigma factors"/>
    <property type="match status" value="1"/>
</dbReference>
<keyword evidence="3" id="KW-0731">Sigma factor</keyword>
<dbReference type="InterPro" id="IPR036388">
    <property type="entry name" value="WH-like_DNA-bd_sf"/>
</dbReference>
<dbReference type="InterPro" id="IPR014284">
    <property type="entry name" value="RNA_pol_sigma-70_dom"/>
</dbReference>
<feature type="domain" description="RNA polymerase sigma factor 70 region 4 type 2" evidence="6">
    <location>
        <begin position="109"/>
        <end position="159"/>
    </location>
</feature>
<dbReference type="RefSeq" id="WP_234864449.1">
    <property type="nucleotide sequence ID" value="NZ_JAKEVY010000001.1"/>
</dbReference>
<dbReference type="InterPro" id="IPR013325">
    <property type="entry name" value="RNA_pol_sigma_r2"/>
</dbReference>
<evidence type="ECO:0000313" key="7">
    <source>
        <dbReference type="EMBL" id="MCF1713922.1"/>
    </source>
</evidence>
<evidence type="ECO:0000259" key="5">
    <source>
        <dbReference type="Pfam" id="PF04542"/>
    </source>
</evidence>
<evidence type="ECO:0000256" key="2">
    <source>
        <dbReference type="ARBA" id="ARBA00023015"/>
    </source>
</evidence>
<keyword evidence="4" id="KW-0804">Transcription</keyword>
<comment type="similarity">
    <text evidence="1">Belongs to the sigma-70 factor family. ECF subfamily.</text>
</comment>
<evidence type="ECO:0000256" key="1">
    <source>
        <dbReference type="ARBA" id="ARBA00010641"/>
    </source>
</evidence>
<dbReference type="InterPro" id="IPR013249">
    <property type="entry name" value="RNA_pol_sigma70_r4_t2"/>
</dbReference>
<dbReference type="Gene3D" id="1.10.10.10">
    <property type="entry name" value="Winged helix-like DNA-binding domain superfamily/Winged helix DNA-binding domain"/>
    <property type="match status" value="1"/>
</dbReference>
<dbReference type="EMBL" id="JAKEVY010000001">
    <property type="protein sequence ID" value="MCF1713922.1"/>
    <property type="molecule type" value="Genomic_DNA"/>
</dbReference>
<dbReference type="Proteomes" id="UP001200145">
    <property type="component" value="Unassembled WGS sequence"/>
</dbReference>
<comment type="caution">
    <text evidence="7">The sequence shown here is derived from an EMBL/GenBank/DDBJ whole genome shotgun (WGS) entry which is preliminary data.</text>
</comment>
<evidence type="ECO:0000259" key="6">
    <source>
        <dbReference type="Pfam" id="PF08281"/>
    </source>
</evidence>
<reference evidence="7 8" key="1">
    <citation type="submission" date="2022-01" db="EMBL/GenBank/DDBJ databases">
        <title>Flavihumibacter sp. nov., isolated from sediment of a river.</title>
        <authorList>
            <person name="Liu H."/>
        </authorList>
    </citation>
    <scope>NUCLEOTIDE SEQUENCE [LARGE SCALE GENOMIC DNA]</scope>
    <source>
        <strain evidence="7 8">RY-1</strain>
    </source>
</reference>
<evidence type="ECO:0000256" key="4">
    <source>
        <dbReference type="ARBA" id="ARBA00023163"/>
    </source>
</evidence>
<keyword evidence="2" id="KW-0805">Transcription regulation</keyword>
<accession>A0ABS9BDX1</accession>
<dbReference type="Pfam" id="PF08281">
    <property type="entry name" value="Sigma70_r4_2"/>
    <property type="match status" value="1"/>
</dbReference>
<dbReference type="Gene3D" id="1.10.1740.10">
    <property type="match status" value="1"/>
</dbReference>
<keyword evidence="8" id="KW-1185">Reference proteome</keyword>
<protein>
    <submittedName>
        <fullName evidence="7">Sigma-70 family RNA polymerase sigma factor</fullName>
    </submittedName>
</protein>
<organism evidence="7 8">
    <name type="scientific">Flavihumibacter fluminis</name>
    <dbReference type="NCBI Taxonomy" id="2909236"/>
    <lineage>
        <taxon>Bacteria</taxon>
        <taxon>Pseudomonadati</taxon>
        <taxon>Bacteroidota</taxon>
        <taxon>Chitinophagia</taxon>
        <taxon>Chitinophagales</taxon>
        <taxon>Chitinophagaceae</taxon>
        <taxon>Flavihumibacter</taxon>
    </lineage>
</organism>
<dbReference type="PANTHER" id="PTHR43133:SF45">
    <property type="entry name" value="RNA POLYMERASE ECF-TYPE SIGMA FACTOR"/>
    <property type="match status" value="1"/>
</dbReference>
<dbReference type="InterPro" id="IPR039425">
    <property type="entry name" value="RNA_pol_sigma-70-like"/>
</dbReference>
<dbReference type="InterPro" id="IPR013324">
    <property type="entry name" value="RNA_pol_sigma_r3/r4-like"/>
</dbReference>